<evidence type="ECO:0000313" key="10">
    <source>
        <dbReference type="Ensembl" id="ENSPNAP00000067775.1"/>
    </source>
</evidence>
<dbReference type="GO" id="GO:0000940">
    <property type="term" value="C:outer kinetochore"/>
    <property type="evidence" value="ECO:0007669"/>
    <property type="project" value="UniProtKB-UniRule"/>
</dbReference>
<dbReference type="PANTHER" id="PTHR32123:SF9">
    <property type="entry name" value="PROTEIN SPINDLY"/>
    <property type="match status" value="1"/>
</dbReference>
<reference evidence="10" key="3">
    <citation type="submission" date="2025-09" db="UniProtKB">
        <authorList>
            <consortium name="Ensembl"/>
        </authorList>
    </citation>
    <scope>IDENTIFICATION</scope>
</reference>
<gene>
    <name evidence="8 10" type="primary">SPDL1</name>
    <name evidence="8" type="synonym">CCDC99</name>
</gene>
<feature type="region of interest" description="Disordered" evidence="9">
    <location>
        <begin position="477"/>
        <end position="514"/>
    </location>
</feature>
<dbReference type="PANTHER" id="PTHR32123">
    <property type="entry name" value="BICD FAMILY-LIKE CARGO ADAPTER"/>
    <property type="match status" value="1"/>
</dbReference>
<dbReference type="InterPro" id="IPR028593">
    <property type="entry name" value="SPDLY_chordates"/>
</dbReference>
<evidence type="ECO:0000256" key="8">
    <source>
        <dbReference type="HAMAP-Rule" id="MF_03041"/>
    </source>
</evidence>
<keyword evidence="2 8" id="KW-0132">Cell division</keyword>
<dbReference type="GO" id="GO:0034501">
    <property type="term" value="P:protein localization to kinetochore"/>
    <property type="evidence" value="ECO:0007669"/>
    <property type="project" value="UniProtKB-UniRule"/>
</dbReference>
<dbReference type="Ensembl" id="ENSPNAT00000057543.1">
    <property type="protein sequence ID" value="ENSPNAP00000067775.1"/>
    <property type="gene ID" value="ENSPNAG00000018057.2"/>
</dbReference>
<keyword evidence="7 8" id="KW-0137">Centromere</keyword>
<dbReference type="GO" id="GO:0007080">
    <property type="term" value="P:mitotic metaphase chromosome alignment"/>
    <property type="evidence" value="ECO:0007669"/>
    <property type="project" value="TreeGrafter"/>
</dbReference>
<keyword evidence="11" id="KW-1185">Reference proteome</keyword>
<keyword evidence="3 8" id="KW-0498">Mitosis</keyword>
<feature type="coiled-coil region" evidence="8">
    <location>
        <begin position="350"/>
        <end position="377"/>
    </location>
</feature>
<dbReference type="AlphaFoldDB" id="A0AAR2KU16"/>
<dbReference type="GO" id="GO:0051301">
    <property type="term" value="P:cell division"/>
    <property type="evidence" value="ECO:0007669"/>
    <property type="project" value="UniProtKB-KW"/>
</dbReference>
<evidence type="ECO:0000256" key="7">
    <source>
        <dbReference type="ARBA" id="ARBA00023328"/>
    </source>
</evidence>
<keyword evidence="6 8" id="KW-0131">Cell cycle</keyword>
<accession>A0AAR2KU16</accession>
<dbReference type="GeneTree" id="ENSGT00510000047951"/>
<dbReference type="InterPro" id="IPR051149">
    <property type="entry name" value="Spindly/BICDR_Dynein_Adapter"/>
</dbReference>
<dbReference type="GO" id="GO:0000132">
    <property type="term" value="P:establishment of mitotic spindle orientation"/>
    <property type="evidence" value="ECO:0007669"/>
    <property type="project" value="TreeGrafter"/>
</dbReference>
<feature type="coiled-coil region" evidence="8">
    <location>
        <begin position="8"/>
        <end position="60"/>
    </location>
</feature>
<reference evidence="10 11" key="1">
    <citation type="submission" date="2020-10" db="EMBL/GenBank/DDBJ databases">
        <title>Pygocentrus nattereri (red-bellied piranha) genome, fPygNat1, primary haplotype.</title>
        <authorList>
            <person name="Myers G."/>
            <person name="Meyer A."/>
            <person name="Karagic N."/>
            <person name="Pippel M."/>
            <person name="Winkler S."/>
            <person name="Tracey A."/>
            <person name="Wood J."/>
            <person name="Formenti G."/>
            <person name="Howe K."/>
            <person name="Fedrigo O."/>
            <person name="Jarvis E.D."/>
        </authorList>
    </citation>
    <scope>NUCLEOTIDE SEQUENCE [LARGE SCALE GENOMIC DNA]</scope>
</reference>
<comment type="function">
    <text evidence="8">Required for the localization of dynein and dynactin to the mitotic kintochore. Dynein is believed to control the initial lateral interaction between the kinetochore and spindle microtubules and to facilitate the subsequent formation of end-on kinetochore-microtubule attachments mediated by the NDC80 complex.</text>
</comment>
<proteinExistence type="inferred from homology"/>
<keyword evidence="1 8" id="KW-0158">Chromosome</keyword>
<keyword evidence="5 8" id="KW-0175">Coiled coil</keyword>
<dbReference type="HAMAP" id="MF_03041">
    <property type="entry name" value="SPDLY"/>
    <property type="match status" value="1"/>
</dbReference>
<reference evidence="10" key="2">
    <citation type="submission" date="2025-08" db="UniProtKB">
        <authorList>
            <consortium name="Ensembl"/>
        </authorList>
    </citation>
    <scope>IDENTIFICATION</scope>
</reference>
<dbReference type="GO" id="GO:0000922">
    <property type="term" value="C:spindle pole"/>
    <property type="evidence" value="ECO:0007669"/>
    <property type="project" value="TreeGrafter"/>
</dbReference>
<organism evidence="10 11">
    <name type="scientific">Pygocentrus nattereri</name>
    <name type="common">Red-bellied piranha</name>
    <dbReference type="NCBI Taxonomy" id="42514"/>
    <lineage>
        <taxon>Eukaryota</taxon>
        <taxon>Metazoa</taxon>
        <taxon>Chordata</taxon>
        <taxon>Craniata</taxon>
        <taxon>Vertebrata</taxon>
        <taxon>Euteleostomi</taxon>
        <taxon>Actinopterygii</taxon>
        <taxon>Neopterygii</taxon>
        <taxon>Teleostei</taxon>
        <taxon>Ostariophysi</taxon>
        <taxon>Characiformes</taxon>
        <taxon>Characoidei</taxon>
        <taxon>Pygocentrus</taxon>
    </lineage>
</organism>
<evidence type="ECO:0000256" key="4">
    <source>
        <dbReference type="ARBA" id="ARBA00022838"/>
    </source>
</evidence>
<evidence type="ECO:0000256" key="6">
    <source>
        <dbReference type="ARBA" id="ARBA00023306"/>
    </source>
</evidence>
<dbReference type="Proteomes" id="UP001501920">
    <property type="component" value="Chromosome 8"/>
</dbReference>
<evidence type="ECO:0000256" key="5">
    <source>
        <dbReference type="ARBA" id="ARBA00023054"/>
    </source>
</evidence>
<evidence type="ECO:0000313" key="11">
    <source>
        <dbReference type="Proteomes" id="UP001501920"/>
    </source>
</evidence>
<evidence type="ECO:0000256" key="2">
    <source>
        <dbReference type="ARBA" id="ARBA00022618"/>
    </source>
</evidence>
<protein>
    <recommendedName>
        <fullName evidence="8">Protein Spindly</fullName>
    </recommendedName>
    <alternativeName>
        <fullName evidence="8">Coiled-coil domain-containing protein 99</fullName>
    </alternativeName>
    <alternativeName>
        <fullName evidence="8">Spindle apparatus coiled-coil domain-containing protein 1</fullName>
    </alternativeName>
</protein>
<comment type="similarity">
    <text evidence="8">Belongs to the Spindly family.</text>
</comment>
<feature type="coiled-coil region" evidence="8">
    <location>
        <begin position="214"/>
        <end position="287"/>
    </location>
</feature>
<evidence type="ECO:0000256" key="1">
    <source>
        <dbReference type="ARBA" id="ARBA00022454"/>
    </source>
</evidence>
<sequence>MSATDGEIQTLRQKVEETEVALQKAAQYGLQLLDDKMDLQNKLEEQRIEMTAVIEVLEQEKYSLQREVELKGRMLDSLHSEFDYVKNQQKHLLEQQQTMLERNHAVELCDFKSKVEKIKADLDEARLLEKQMRHKLELQSQTLSCKTEELRKLMECSHDTRSSEIAELQMKKMDLESSVTTLKRELQESDYKGQQLQLTVTIIQRQLEAMTSLKEEKDKEVESLYNALEKSREANQDLQIQLEQALQQMQDPNSKGNSLFSEVEDRRVEMERQLISVKVQYQSLQKQHAFTKQQMLRMKVFRKSNFVSNKESGFFLLLPPPPPPPPLYVVQVQISNLMQLQGVRADPAQLERLQFMLSEKNSEIETLMRKVQQLEKMTLEDQSSTGTSKPNEFVDETYYTDLLKMQLSSSKKVAETLKDELSMARLKALSESHRVLELERKLFGAENALKQGQSDNIKLQVKLEELQMKYEPEAVNRARAQKRKREKFPANPPEERSDHCTMETPATDNNPVKIPDMTAETPPCSTKNPPAKAQAPDCSSVLLDGSKCVRICEDTQISLPEPPKSSVADCSSMAEQQILKCDEEQENWRAVERKYHMPVHVDPENTMERQCAQQ</sequence>
<name>A0AAR2KU16_PYGNA</name>
<dbReference type="GO" id="GO:0007094">
    <property type="term" value="P:mitotic spindle assembly checkpoint signaling"/>
    <property type="evidence" value="ECO:0007669"/>
    <property type="project" value="InterPro"/>
</dbReference>
<keyword evidence="4 8" id="KW-0995">Kinetochore</keyword>
<dbReference type="GO" id="GO:0043515">
    <property type="term" value="F:kinetochore binding"/>
    <property type="evidence" value="ECO:0007669"/>
    <property type="project" value="UniProtKB-UniRule"/>
</dbReference>
<evidence type="ECO:0000256" key="9">
    <source>
        <dbReference type="SAM" id="MobiDB-lite"/>
    </source>
</evidence>
<evidence type="ECO:0000256" key="3">
    <source>
        <dbReference type="ARBA" id="ARBA00022776"/>
    </source>
</evidence>
<comment type="subcellular location">
    <subcellularLocation>
        <location evidence="8">Chromosome</location>
        <location evidence="8">Centromere</location>
        <location evidence="8">Kinetochore</location>
    </subcellularLocation>
</comment>